<accession>A0A0F8ZY55</accession>
<dbReference type="EMBL" id="LAZR01060819">
    <property type="protein sequence ID" value="KKK64886.1"/>
    <property type="molecule type" value="Genomic_DNA"/>
</dbReference>
<feature type="non-terminal residue" evidence="1">
    <location>
        <position position="1"/>
    </location>
</feature>
<dbReference type="AlphaFoldDB" id="A0A0F8ZY55"/>
<gene>
    <name evidence="1" type="ORF">LCGC14_2979690</name>
</gene>
<organism evidence="1">
    <name type="scientific">marine sediment metagenome</name>
    <dbReference type="NCBI Taxonomy" id="412755"/>
    <lineage>
        <taxon>unclassified sequences</taxon>
        <taxon>metagenomes</taxon>
        <taxon>ecological metagenomes</taxon>
    </lineage>
</organism>
<comment type="caution">
    <text evidence="1">The sequence shown here is derived from an EMBL/GenBank/DDBJ whole genome shotgun (WGS) entry which is preliminary data.</text>
</comment>
<name>A0A0F8ZY55_9ZZZZ</name>
<protein>
    <submittedName>
        <fullName evidence="1">Uncharacterized protein</fullName>
    </submittedName>
</protein>
<evidence type="ECO:0000313" key="1">
    <source>
        <dbReference type="EMBL" id="KKK64886.1"/>
    </source>
</evidence>
<proteinExistence type="predicted"/>
<feature type="non-terminal residue" evidence="1">
    <location>
        <position position="368"/>
    </location>
</feature>
<sequence>YIPPIPNSIFNDAFFNGGWMDGGVSIIDGDIYAQTGYFYNISALDVTELHVNGSISPLVGYDNIFDLGNSSMRWRDLYLGGQVYSNGTGDNWFLGNVGIGTASPDNSLHIENLATRTVLELNSDQDTRMYFNDRNDGNKFAIGRDNTDNAFKIAYNSDDFASPIMTVLSTGNVGIGTTSPDQKLEVVGLAQVSHTDGAGDHLTIQPFTDGNTYFNAYGIGADEGGFVFRVDDGATAAFKVFGKAMLNTLVLTEVGAGIGTASPYSGLHYQGDIFYLTPNAGADSNDNITIKNYATSNGAPNIILKTADISGAYGIGVGMLSLIGGSKTTHYGGIGGGGGKISLQGGRGRDSANNPSSYAPILLQSNGG</sequence>
<reference evidence="1" key="1">
    <citation type="journal article" date="2015" name="Nature">
        <title>Complex archaea that bridge the gap between prokaryotes and eukaryotes.</title>
        <authorList>
            <person name="Spang A."/>
            <person name="Saw J.H."/>
            <person name="Jorgensen S.L."/>
            <person name="Zaremba-Niedzwiedzka K."/>
            <person name="Martijn J."/>
            <person name="Lind A.E."/>
            <person name="van Eijk R."/>
            <person name="Schleper C."/>
            <person name="Guy L."/>
            <person name="Ettema T.J."/>
        </authorList>
    </citation>
    <scope>NUCLEOTIDE SEQUENCE</scope>
</reference>